<keyword evidence="2" id="KW-0472">Membrane</keyword>
<dbReference type="RefSeq" id="WP_380206199.1">
    <property type="nucleotide sequence ID" value="NZ_JBHTEK010000002.1"/>
</dbReference>
<dbReference type="EMBL" id="JBHTEK010000002">
    <property type="protein sequence ID" value="MFC7670502.1"/>
    <property type="molecule type" value="Genomic_DNA"/>
</dbReference>
<gene>
    <name evidence="3" type="ORF">ACFQT0_26150</name>
    <name evidence="4" type="ORF">ACFQT0_26340</name>
</gene>
<evidence type="ECO:0000313" key="4">
    <source>
        <dbReference type="EMBL" id="MFC7670502.1"/>
    </source>
</evidence>
<keyword evidence="1" id="KW-0175">Coiled coil</keyword>
<evidence type="ECO:0000313" key="3">
    <source>
        <dbReference type="EMBL" id="MFC7670468.1"/>
    </source>
</evidence>
<evidence type="ECO:0000256" key="2">
    <source>
        <dbReference type="SAM" id="Phobius"/>
    </source>
</evidence>
<evidence type="ECO:0000313" key="5">
    <source>
        <dbReference type="Proteomes" id="UP001596513"/>
    </source>
</evidence>
<sequence length="165" mass="19068">MDYRPTLEKLATIVLEVQEAAAKPAPVPENAAPAGVGKDLEQQLRQAVAEEVRRHHPDRPLTELVRYGVWAFIGLLVVLCLSLWGWWNAATVRDQYERSAWLWRETMQTNPAYAVSVGARWRQDSVTFQEQTIRLEERERLLVQAQRKRAEALQLEKQASHKRTK</sequence>
<reference evidence="3" key="3">
    <citation type="submission" date="2024-09" db="EMBL/GenBank/DDBJ databases">
        <authorList>
            <person name="Sun Q."/>
            <person name="Mori K."/>
        </authorList>
    </citation>
    <scope>NUCLEOTIDE SEQUENCE</scope>
    <source>
        <strain evidence="3">JCM 19635</strain>
    </source>
</reference>
<feature type="transmembrane region" description="Helical" evidence="2">
    <location>
        <begin position="64"/>
        <end position="87"/>
    </location>
</feature>
<accession>A0ABW2UAB0</accession>
<name>A0ABW2UAB0_9BACT</name>
<reference evidence="3" key="1">
    <citation type="journal article" date="2014" name="Int. J. Syst. Evol. Microbiol.">
        <title>Complete genome of a new Firmicutes species belonging to the dominant human colonic microbiota ('Ruminococcus bicirculans') reveals two chromosomes and a selective capacity to utilize plant glucans.</title>
        <authorList>
            <consortium name="NISC Comparative Sequencing Program"/>
            <person name="Wegmann U."/>
            <person name="Louis P."/>
            <person name="Goesmann A."/>
            <person name="Henrissat B."/>
            <person name="Duncan S.H."/>
            <person name="Flint H.J."/>
        </authorList>
    </citation>
    <scope>NUCLEOTIDE SEQUENCE</scope>
    <source>
        <strain evidence="3">JCM 19635</strain>
    </source>
</reference>
<proteinExistence type="predicted"/>
<dbReference type="EMBL" id="JBHTEK010000002">
    <property type="protein sequence ID" value="MFC7670468.1"/>
    <property type="molecule type" value="Genomic_DNA"/>
</dbReference>
<reference evidence="5" key="2">
    <citation type="journal article" date="2019" name="Int. J. Syst. Evol. Microbiol.">
        <title>The Global Catalogue of Microorganisms (GCM) 10K type strain sequencing project: providing services to taxonomists for standard genome sequencing and annotation.</title>
        <authorList>
            <consortium name="The Broad Institute Genomics Platform"/>
            <consortium name="The Broad Institute Genome Sequencing Center for Infectious Disease"/>
            <person name="Wu L."/>
            <person name="Ma J."/>
        </authorList>
    </citation>
    <scope>NUCLEOTIDE SEQUENCE [LARGE SCALE GENOMIC DNA]</scope>
    <source>
        <strain evidence="5">JCM 19635</strain>
    </source>
</reference>
<dbReference type="Proteomes" id="UP001596513">
    <property type="component" value="Unassembled WGS sequence"/>
</dbReference>
<keyword evidence="5" id="KW-1185">Reference proteome</keyword>
<keyword evidence="2" id="KW-1133">Transmembrane helix</keyword>
<evidence type="ECO:0000256" key="1">
    <source>
        <dbReference type="SAM" id="Coils"/>
    </source>
</evidence>
<comment type="caution">
    <text evidence="3">The sequence shown here is derived from an EMBL/GenBank/DDBJ whole genome shotgun (WGS) entry which is preliminary data.</text>
</comment>
<keyword evidence="2" id="KW-0812">Transmembrane</keyword>
<feature type="coiled-coil region" evidence="1">
    <location>
        <begin position="128"/>
        <end position="158"/>
    </location>
</feature>
<protein>
    <submittedName>
        <fullName evidence="3">Uncharacterized protein</fullName>
    </submittedName>
</protein>
<organism evidence="3 5">
    <name type="scientific">Hymenobacter humi</name>
    <dbReference type="NCBI Taxonomy" id="1411620"/>
    <lineage>
        <taxon>Bacteria</taxon>
        <taxon>Pseudomonadati</taxon>
        <taxon>Bacteroidota</taxon>
        <taxon>Cytophagia</taxon>
        <taxon>Cytophagales</taxon>
        <taxon>Hymenobacteraceae</taxon>
        <taxon>Hymenobacter</taxon>
    </lineage>
</organism>